<dbReference type="WBParaSite" id="nRc.2.0.1.t39189-RA">
    <property type="protein sequence ID" value="nRc.2.0.1.t39189-RA"/>
    <property type="gene ID" value="nRc.2.0.1.g39189"/>
</dbReference>
<reference evidence="3" key="1">
    <citation type="submission" date="2022-11" db="UniProtKB">
        <authorList>
            <consortium name="WormBaseParasite"/>
        </authorList>
    </citation>
    <scope>IDENTIFICATION</scope>
</reference>
<dbReference type="AlphaFoldDB" id="A0A915KMC0"/>
<feature type="transmembrane region" description="Helical" evidence="1">
    <location>
        <begin position="26"/>
        <end position="47"/>
    </location>
</feature>
<dbReference type="Proteomes" id="UP000887565">
    <property type="component" value="Unplaced"/>
</dbReference>
<sequence>MGSFKEQNFEIRRKLWFFLVLTPHPFIAGHLFVDVVGYGMLGLLPGYDPRRSDGRKSLTPTCQHFFLILENPRV</sequence>
<keyword evidence="1" id="KW-1133">Transmembrane helix</keyword>
<keyword evidence="1" id="KW-0472">Membrane</keyword>
<evidence type="ECO:0000313" key="2">
    <source>
        <dbReference type="Proteomes" id="UP000887565"/>
    </source>
</evidence>
<name>A0A915KMC0_ROMCU</name>
<protein>
    <submittedName>
        <fullName evidence="3">Uncharacterized protein</fullName>
    </submittedName>
</protein>
<accession>A0A915KMC0</accession>
<evidence type="ECO:0000256" key="1">
    <source>
        <dbReference type="SAM" id="Phobius"/>
    </source>
</evidence>
<organism evidence="2 3">
    <name type="scientific">Romanomermis culicivorax</name>
    <name type="common">Nematode worm</name>
    <dbReference type="NCBI Taxonomy" id="13658"/>
    <lineage>
        <taxon>Eukaryota</taxon>
        <taxon>Metazoa</taxon>
        <taxon>Ecdysozoa</taxon>
        <taxon>Nematoda</taxon>
        <taxon>Enoplea</taxon>
        <taxon>Dorylaimia</taxon>
        <taxon>Mermithida</taxon>
        <taxon>Mermithoidea</taxon>
        <taxon>Mermithidae</taxon>
        <taxon>Romanomermis</taxon>
    </lineage>
</organism>
<keyword evidence="2" id="KW-1185">Reference proteome</keyword>
<evidence type="ECO:0000313" key="3">
    <source>
        <dbReference type="WBParaSite" id="nRc.2.0.1.t39189-RA"/>
    </source>
</evidence>
<keyword evidence="1" id="KW-0812">Transmembrane</keyword>
<proteinExistence type="predicted"/>